<feature type="region of interest" description="Disordered" evidence="1">
    <location>
        <begin position="342"/>
        <end position="375"/>
    </location>
</feature>
<keyword evidence="3" id="KW-0067">ATP-binding</keyword>
<dbReference type="GO" id="GO:0004386">
    <property type="term" value="F:helicase activity"/>
    <property type="evidence" value="ECO:0007669"/>
    <property type="project" value="UniProtKB-KW"/>
</dbReference>
<dbReference type="GeneID" id="17825077"/>
<evidence type="ECO:0000259" key="2">
    <source>
        <dbReference type="PROSITE" id="PS51192"/>
    </source>
</evidence>
<dbReference type="PROSITE" id="PS51192">
    <property type="entry name" value="HELICASE_ATP_BIND_1"/>
    <property type="match status" value="1"/>
</dbReference>
<dbReference type="EMBL" id="AB775548">
    <property type="protein sequence ID" value="BAO20634.1"/>
    <property type="molecule type" value="Genomic_DNA"/>
</dbReference>
<feature type="domain" description="Helicase ATP-binding" evidence="2">
    <location>
        <begin position="17"/>
        <end position="164"/>
    </location>
</feature>
<name>V5YTP6_9CAUD</name>
<dbReference type="InterPro" id="IPR014001">
    <property type="entry name" value="Helicase_ATP-bd"/>
</dbReference>
<dbReference type="KEGG" id="vg:17825077"/>
<dbReference type="GO" id="GO:0005524">
    <property type="term" value="F:ATP binding"/>
    <property type="evidence" value="ECO:0007669"/>
    <property type="project" value="InterPro"/>
</dbReference>
<evidence type="ECO:0000313" key="4">
    <source>
        <dbReference type="Proteomes" id="UP000201835"/>
    </source>
</evidence>
<dbReference type="Pfam" id="PF04851">
    <property type="entry name" value="ResIII"/>
    <property type="match status" value="1"/>
</dbReference>
<dbReference type="InterPro" id="IPR006935">
    <property type="entry name" value="Helicase/UvrB_N"/>
</dbReference>
<proteinExistence type="predicted"/>
<dbReference type="OrthoDB" id="1659at10239"/>
<sequence>MPIQLRDYQSDVVTRTGKALRRVRRVLVVLPPGGGKTVIAAFIAQAFASRGQQTFFNCHRSELLKQTSGTFNDCGLPHSFIAAGRPMYVNAQVQVCSIDTLKNRALKLPQPKVVIWDECHHIGAAGWAAIMEAWPDAYHIGLTGTPWRLDGTGLGEYFDEMVLGPTAAELIAMGNLAPYEIFAPGAPSMKGVRKQMGDYAKKDTEQRMREPKLTGDIISHWRKHADGMRTVGYAVNVAHSQYMTEQFKANGIPAAHLDGGTDDGERTRAIQAFADGKVKVLWNVGLFGEGFDLSAWAGRPVTIDAAILANPTQSLSKYLQESMRPMRPAPGKTAIILDHAGNSSRHGFPDDVRDWSLEGQGGDRKAANDNGPPPPVTCEGCFRQIKRPLPECCPHCDKRLQAEAKPIEVGDGELKKQTEDDKRATRQRLAREQAEAKTLDDLVTLGRKRGYAAPMAWARRVHGGRRRSA</sequence>
<keyword evidence="4" id="KW-1185">Reference proteome</keyword>
<dbReference type="Pfam" id="PF00271">
    <property type="entry name" value="Helicase_C"/>
    <property type="match status" value="1"/>
</dbReference>
<keyword evidence="3" id="KW-0347">Helicase</keyword>
<protein>
    <submittedName>
        <fullName evidence="3">Putative DNA helicase</fullName>
    </submittedName>
</protein>
<dbReference type="GO" id="GO:0003677">
    <property type="term" value="F:DNA binding"/>
    <property type="evidence" value="ECO:0007669"/>
    <property type="project" value="InterPro"/>
</dbReference>
<dbReference type="RefSeq" id="YP_008873210.1">
    <property type="nucleotide sequence ID" value="NC_023006.1"/>
</dbReference>
<dbReference type="PANTHER" id="PTHR47396:SF1">
    <property type="entry name" value="ATP-DEPENDENT HELICASE IRC3-RELATED"/>
    <property type="match status" value="1"/>
</dbReference>
<dbReference type="InterPro" id="IPR001650">
    <property type="entry name" value="Helicase_C-like"/>
</dbReference>
<dbReference type="SMART" id="SM00487">
    <property type="entry name" value="DEXDc"/>
    <property type="match status" value="1"/>
</dbReference>
<keyword evidence="3" id="KW-0547">Nucleotide-binding</keyword>
<accession>V5YTP6</accession>
<reference evidence="3 4" key="1">
    <citation type="journal article" date="2015" name="J Appl Environ Microbiol">
        <title>Complete Genome Sequence Analysis of Two Pseudomonas plecoglossicida Phages, Potential Therapeutic Agents.</title>
        <authorList>
            <person name="Kawato Y."/>
            <person name="Yasuike M."/>
            <person name="Nakamura Y."/>
            <person name="Shigenobu Y."/>
            <person name="Fujiwara A."/>
            <person name="Sano M."/>
            <person name="Nakai T."/>
        </authorList>
    </citation>
    <scope>NUCLEOTIDE SEQUENCE [LARGE SCALE GENOMIC DNA]</scope>
</reference>
<dbReference type="PANTHER" id="PTHR47396">
    <property type="entry name" value="TYPE I RESTRICTION ENZYME ECOKI R PROTEIN"/>
    <property type="match status" value="1"/>
</dbReference>
<feature type="region of interest" description="Disordered" evidence="1">
    <location>
        <begin position="407"/>
        <end position="433"/>
    </location>
</feature>
<dbReference type="Gene3D" id="3.40.50.300">
    <property type="entry name" value="P-loop containing nucleotide triphosphate hydrolases"/>
    <property type="match status" value="2"/>
</dbReference>
<dbReference type="SMART" id="SM00490">
    <property type="entry name" value="HELICc"/>
    <property type="match status" value="1"/>
</dbReference>
<evidence type="ECO:0000256" key="1">
    <source>
        <dbReference type="SAM" id="MobiDB-lite"/>
    </source>
</evidence>
<dbReference type="GO" id="GO:0016787">
    <property type="term" value="F:hydrolase activity"/>
    <property type="evidence" value="ECO:0007669"/>
    <property type="project" value="InterPro"/>
</dbReference>
<evidence type="ECO:0000313" key="3">
    <source>
        <dbReference type="EMBL" id="BAO20634.1"/>
    </source>
</evidence>
<dbReference type="InterPro" id="IPR027417">
    <property type="entry name" value="P-loop_NTPase"/>
</dbReference>
<dbReference type="SUPFAM" id="SSF52540">
    <property type="entry name" value="P-loop containing nucleoside triphosphate hydrolases"/>
    <property type="match status" value="1"/>
</dbReference>
<keyword evidence="3" id="KW-0378">Hydrolase</keyword>
<organism evidence="3 4">
    <name type="scientific">Pseudomonas phage PPpW-3</name>
    <dbReference type="NCBI Taxonomy" id="1279082"/>
    <lineage>
        <taxon>Viruses</taxon>
        <taxon>Duplodnaviria</taxon>
        <taxon>Heunggongvirae</taxon>
        <taxon>Uroviricota</taxon>
        <taxon>Caudoviricetes</taxon>
        <taxon>Hiroshimavirus</taxon>
        <taxon>Hiroshimavirus PPpW3</taxon>
    </lineage>
</organism>
<dbReference type="InterPro" id="IPR050742">
    <property type="entry name" value="Helicase_Restrict-Modif_Enz"/>
</dbReference>
<feature type="compositionally biased region" description="Basic and acidic residues" evidence="1">
    <location>
        <begin position="347"/>
        <end position="367"/>
    </location>
</feature>
<dbReference type="Proteomes" id="UP000201835">
    <property type="component" value="Segment"/>
</dbReference>